<gene>
    <name evidence="2" type="ORF">CLV30_1277</name>
</gene>
<dbReference type="PANTHER" id="PTHR36566">
    <property type="entry name" value="NICKEL INSERTION PROTEIN-RELATED"/>
    <property type="match status" value="1"/>
</dbReference>
<reference evidence="2 3" key="1">
    <citation type="submission" date="2018-03" db="EMBL/GenBank/DDBJ databases">
        <title>Genomic Encyclopedia of Archaeal and Bacterial Type Strains, Phase II (KMG-II): from individual species to whole genera.</title>
        <authorList>
            <person name="Goeker M."/>
        </authorList>
    </citation>
    <scope>NUCLEOTIDE SEQUENCE [LARGE SCALE GENOMIC DNA]</scope>
    <source>
        <strain evidence="2 3">DSM 45211</strain>
    </source>
</reference>
<dbReference type="Pfam" id="PF01969">
    <property type="entry name" value="Ni_insertion"/>
    <property type="match status" value="1"/>
</dbReference>
<dbReference type="AlphaFoldDB" id="A0A2P8DFT6"/>
<evidence type="ECO:0000256" key="1">
    <source>
        <dbReference type="ARBA" id="ARBA00022596"/>
    </source>
</evidence>
<keyword evidence="1" id="KW-0533">Nickel</keyword>
<protein>
    <recommendedName>
        <fullName evidence="4">Nickel-pincer cofactor biosynthesis protein LarC</fullName>
    </recommendedName>
</protein>
<dbReference type="OrthoDB" id="9765625at2"/>
<dbReference type="Gene3D" id="3.30.70.1380">
    <property type="entry name" value="Transcriptional regulatory protein pf0864 domain like"/>
    <property type="match status" value="1"/>
</dbReference>
<sequence>MRAGHLLCEQGIAGDMWLGALVDAGARPEALQEAVDGLGLGGIELVTLPIREHGLAATRVEVRVPDDTRRLRRLTDVESAFSAASTPEPVLRLALDVYRTLASAEAAAHGSDLADVHFHELGHPDTAADIVAACAGVLDLGLDRLTTGRVAVGSGSIDTDHGRVAVPPPAVRHLLTGFTVVEGGSTRELTTPTGAALLARLSTPAPLGPLQLTGVGTGAATPRTHGTSTLTLLVGEVDQPGQAESALLIEATVDDLSPELVPYVLDRLRENGAHDAWAVPALMKKGRQGWTLTALAPPSALARLRDELYREGGTLGVRWHPVARQPLQRRWVDVLVGDVTVRVKLAEADGTVVTVAPEFDDVSAAARRLGRPAREVHDDAVAQARSRLPSG</sequence>
<evidence type="ECO:0000313" key="2">
    <source>
        <dbReference type="EMBL" id="PSK96066.1"/>
    </source>
</evidence>
<evidence type="ECO:0008006" key="4">
    <source>
        <dbReference type="Google" id="ProtNLM"/>
    </source>
</evidence>
<dbReference type="RefSeq" id="WP_106539708.1">
    <property type="nucleotide sequence ID" value="NZ_PYGE01000027.1"/>
</dbReference>
<comment type="caution">
    <text evidence="2">The sequence shown here is derived from an EMBL/GenBank/DDBJ whole genome shotgun (WGS) entry which is preliminary data.</text>
</comment>
<dbReference type="EMBL" id="PYGE01000027">
    <property type="protein sequence ID" value="PSK96066.1"/>
    <property type="molecule type" value="Genomic_DNA"/>
</dbReference>
<accession>A0A2P8DFT6</accession>
<keyword evidence="3" id="KW-1185">Reference proteome</keyword>
<organism evidence="2 3">
    <name type="scientific">Haloactinopolyspora alba</name>
    <dbReference type="NCBI Taxonomy" id="648780"/>
    <lineage>
        <taxon>Bacteria</taxon>
        <taxon>Bacillati</taxon>
        <taxon>Actinomycetota</taxon>
        <taxon>Actinomycetes</taxon>
        <taxon>Jiangellales</taxon>
        <taxon>Jiangellaceae</taxon>
        <taxon>Haloactinopolyspora</taxon>
    </lineage>
</organism>
<proteinExistence type="predicted"/>
<dbReference type="InterPro" id="IPR002822">
    <property type="entry name" value="Ni_insertion"/>
</dbReference>
<dbReference type="NCBIfam" id="TIGR00299">
    <property type="entry name" value="nickel pincer cofactor biosynthesis protein LarC"/>
    <property type="match status" value="1"/>
</dbReference>
<name>A0A2P8DFT6_9ACTN</name>
<dbReference type="PANTHER" id="PTHR36566:SF1">
    <property type="entry name" value="PYRIDINIUM-3,5-BISTHIOCARBOXYLIC ACID MONONUCLEOTIDE NICKEL INSERTION PROTEIN"/>
    <property type="match status" value="1"/>
</dbReference>
<dbReference type="Proteomes" id="UP000243528">
    <property type="component" value="Unassembled WGS sequence"/>
</dbReference>
<evidence type="ECO:0000313" key="3">
    <source>
        <dbReference type="Proteomes" id="UP000243528"/>
    </source>
</evidence>
<dbReference type="Gene3D" id="3.10.20.300">
    <property type="entry name" value="mk0293 like domain"/>
    <property type="match status" value="1"/>
</dbReference>